<dbReference type="KEGG" id="vg:77927972"/>
<keyword evidence="1" id="KW-1133">Transmembrane helix</keyword>
<protein>
    <submittedName>
        <fullName evidence="2">Uncharacterized protein</fullName>
    </submittedName>
</protein>
<proteinExistence type="predicted"/>
<evidence type="ECO:0000313" key="2">
    <source>
        <dbReference type="EMBL" id="QIN94103.1"/>
    </source>
</evidence>
<dbReference type="EMBL" id="MT024865">
    <property type="protein sequence ID" value="QIN94103.1"/>
    <property type="molecule type" value="Genomic_DNA"/>
</dbReference>
<evidence type="ECO:0000256" key="1">
    <source>
        <dbReference type="SAM" id="Phobius"/>
    </source>
</evidence>
<dbReference type="GeneID" id="77927972"/>
<sequence length="66" mass="7586">MFVVEWIVTQFMKLAGGTALAGIAWVFLDGLMGYTIPFWVLWVIAVLLVYGVVYWLEHGDNHWDIL</sequence>
<dbReference type="RefSeq" id="YP_010652194.1">
    <property type="nucleotide sequence ID" value="NC_070785.1"/>
</dbReference>
<gene>
    <name evidence="2" type="primary">136</name>
    <name evidence="2" type="ORF">SEA_WAKANDA_136</name>
</gene>
<reference evidence="2 3" key="1">
    <citation type="submission" date="2020-02" db="EMBL/GenBank/DDBJ databases">
        <authorList>
            <person name="Bullock J.N."/>
            <person name="Barnes M.L."/>
            <person name="Kankolongo K.M."/>
            <person name="Dejene B.A."/>
            <person name="Lindsay P.E."/>
            <person name="Bhuiyan S."/>
            <person name="Nayek S."/>
            <person name="Hughes L.E."/>
            <person name="Garlena R.A."/>
            <person name="Russell D.A."/>
            <person name="Pope W.H."/>
            <person name="Jacobs-Sera D."/>
            <person name="Hatfull G.F."/>
        </authorList>
    </citation>
    <scope>NUCLEOTIDE SEQUENCE [LARGE SCALE GENOMIC DNA]</scope>
</reference>
<keyword evidence="1" id="KW-0812">Transmembrane</keyword>
<accession>A0A6G8R1P7</accession>
<evidence type="ECO:0000313" key="3">
    <source>
        <dbReference type="Proteomes" id="UP000501266"/>
    </source>
</evidence>
<dbReference type="Proteomes" id="UP000501266">
    <property type="component" value="Segment"/>
</dbReference>
<feature type="transmembrane region" description="Helical" evidence="1">
    <location>
        <begin position="35"/>
        <end position="56"/>
    </location>
</feature>
<organism evidence="2 3">
    <name type="scientific">Streptomyces phage Wakanda</name>
    <dbReference type="NCBI Taxonomy" id="2713267"/>
    <lineage>
        <taxon>Viruses</taxon>
        <taxon>Duplodnaviria</taxon>
        <taxon>Heunggongvirae</taxon>
        <taxon>Uroviricota</taxon>
        <taxon>Caudoviricetes</taxon>
        <taxon>Stanwilliamsviridae</taxon>
        <taxon>Loccivirinae</taxon>
        <taxon>Wakandavirus</taxon>
        <taxon>Wakandavirus wakanda</taxon>
    </lineage>
</organism>
<name>A0A6G8R1P7_9CAUD</name>
<feature type="transmembrane region" description="Helical" evidence="1">
    <location>
        <begin position="6"/>
        <end position="28"/>
    </location>
</feature>
<keyword evidence="1" id="KW-0472">Membrane</keyword>
<keyword evidence="3" id="KW-1185">Reference proteome</keyword>